<dbReference type="Proteomes" id="UP001149142">
    <property type="component" value="Unassembled WGS sequence"/>
</dbReference>
<protein>
    <submittedName>
        <fullName evidence="1">Uncharacterized protein</fullName>
    </submittedName>
</protein>
<proteinExistence type="predicted"/>
<gene>
    <name evidence="1" type="ORF">OOZ35_03665</name>
</gene>
<dbReference type="RefSeq" id="WP_270005097.1">
    <property type="nucleotide sequence ID" value="NZ_CAXQEU010000056.1"/>
</dbReference>
<keyword evidence="2" id="KW-1185">Reference proteome</keyword>
<accession>A0ABT4RXN8</accession>
<comment type="caution">
    <text evidence="1">The sequence shown here is derived from an EMBL/GenBank/DDBJ whole genome shotgun (WGS) entry which is preliminary data.</text>
</comment>
<evidence type="ECO:0000313" key="1">
    <source>
        <dbReference type="EMBL" id="MDA0176584.1"/>
    </source>
</evidence>
<reference evidence="1" key="1">
    <citation type="submission" date="2022-11" db="EMBL/GenBank/DDBJ databases">
        <title>Refractory cell wall polysaccharides provide important carbon source for microbial heterotrophs in the hadal ocean.</title>
        <authorList>
            <person name="Zhu X."/>
        </authorList>
    </citation>
    <scope>NUCLEOTIDE SEQUENCE</scope>
    <source>
        <strain evidence="1">MTRN7</strain>
    </source>
</reference>
<evidence type="ECO:0000313" key="2">
    <source>
        <dbReference type="Proteomes" id="UP001149142"/>
    </source>
</evidence>
<sequence length="43" mass="5212">MKPDIIHRRLFLNTDSNSIQKRDFLKHNTIKNGLWYGIKKYAH</sequence>
<dbReference type="EMBL" id="JAPFGC010000002">
    <property type="protein sequence ID" value="MDA0176584.1"/>
    <property type="molecule type" value="Genomic_DNA"/>
</dbReference>
<organism evidence="1 2">
    <name type="scientific">Mesoflavibacter profundi</name>
    <dbReference type="NCBI Taxonomy" id="2708110"/>
    <lineage>
        <taxon>Bacteria</taxon>
        <taxon>Pseudomonadati</taxon>
        <taxon>Bacteroidota</taxon>
        <taxon>Flavobacteriia</taxon>
        <taxon>Flavobacteriales</taxon>
        <taxon>Flavobacteriaceae</taxon>
        <taxon>Mesoflavibacter</taxon>
    </lineage>
</organism>
<name>A0ABT4RXN8_9FLAO</name>